<organism evidence="2 3">
    <name type="scientific">Candidatus Phytoplasma australasiaticum subsp. australasiaticum</name>
    <dbReference type="NCBI Taxonomy" id="2832407"/>
    <lineage>
        <taxon>Bacteria</taxon>
        <taxon>Bacillati</taxon>
        <taxon>Mycoplasmatota</taxon>
        <taxon>Mollicutes</taxon>
        <taxon>Acholeplasmatales</taxon>
        <taxon>Acholeplasmataceae</taxon>
        <taxon>Candidatus Phytoplasma</taxon>
        <taxon>16SrII (Peanut WB group)</taxon>
        <taxon>Candidatus Phytoplasma australasiaticum</taxon>
    </lineage>
</organism>
<dbReference type="GeneID" id="93018377"/>
<dbReference type="EMBL" id="JAOSIW010000002">
    <property type="protein sequence ID" value="MDO8054359.1"/>
    <property type="molecule type" value="Genomic_DNA"/>
</dbReference>
<dbReference type="Proteomes" id="UP001170651">
    <property type="component" value="Unassembled WGS sequence"/>
</dbReference>
<protein>
    <recommendedName>
        <fullName evidence="4">Preprotein translocase subunit SecE</fullName>
    </recommendedName>
</protein>
<comment type="caution">
    <text evidence="2">The sequence shown here is derived from an EMBL/GenBank/DDBJ whole genome shotgun (WGS) entry which is preliminary data.</text>
</comment>
<keyword evidence="1" id="KW-0472">Membrane</keyword>
<evidence type="ECO:0000313" key="2">
    <source>
        <dbReference type="EMBL" id="MDO8054359.1"/>
    </source>
</evidence>
<keyword evidence="1" id="KW-0812">Transmembrane</keyword>
<keyword evidence="1" id="KW-1133">Transmembrane helix</keyword>
<keyword evidence="3" id="KW-1185">Reference proteome</keyword>
<feature type="transmembrane region" description="Helical" evidence="1">
    <location>
        <begin position="24"/>
        <end position="47"/>
    </location>
</feature>
<evidence type="ECO:0000313" key="3">
    <source>
        <dbReference type="Proteomes" id="UP001170651"/>
    </source>
</evidence>
<name>A0A9K3SUK1_9MOLU</name>
<gene>
    <name evidence="2" type="ORF">OC696_00520</name>
</gene>
<reference evidence="2 3" key="1">
    <citation type="journal article" date="2023" name="Int. J. Syst. Evol. Microbiol.">
        <title>The observation of taxonomic boundaries for the 16SrII and 16SrXXV phytoplasmas using genome-based delimitation.</title>
        <authorList>
            <person name="Rodrigues Jardim B."/>
            <person name="Tran-Nguyen L.T.T."/>
            <person name="Gambley C."/>
            <person name="Al-Sadi A.M."/>
            <person name="Al-Subhi A.M."/>
            <person name="Foissac X."/>
            <person name="Salar P."/>
            <person name="Cai H."/>
            <person name="Yang J.Y."/>
            <person name="Davis R."/>
            <person name="Jones L."/>
            <person name="Rodoni B."/>
            <person name="Constable F.E."/>
        </authorList>
    </citation>
    <scope>NUCLEOTIDE SEQUENCE [LARGE SCALE GENOMIC DNA]</scope>
    <source>
        <strain evidence="2">BAWM-OMN-P26</strain>
    </source>
</reference>
<accession>A0A9K3SUK1</accession>
<evidence type="ECO:0000256" key="1">
    <source>
        <dbReference type="SAM" id="Phobius"/>
    </source>
</evidence>
<dbReference type="RefSeq" id="WP_004994970.1">
    <property type="nucleotide sequence ID" value="NZ_JALQCT010000003.1"/>
</dbReference>
<proteinExistence type="predicted"/>
<feature type="transmembrane region" description="Helical" evidence="1">
    <location>
        <begin position="53"/>
        <end position="73"/>
    </location>
</feature>
<dbReference type="AlphaFoldDB" id="A0A9K3SUK1"/>
<feature type="transmembrane region" description="Helical" evidence="1">
    <location>
        <begin position="94"/>
        <end position="116"/>
    </location>
</feature>
<evidence type="ECO:0008006" key="4">
    <source>
        <dbReference type="Google" id="ProtNLM"/>
    </source>
</evidence>
<sequence length="129" mass="15549">MAYKKFEEKPTIPLMQILREEYSLINVFCVFLSMIFLGICCNFIHNSTDQKTLSIYLLSLSSVFFVISIFPFIRKIFFDIRFVSFPTKFQIFKQIIQVFLFTAILIFILNLFQYFYDIYMISFFKNILK</sequence>